<accession>A0A284RZG3</accession>
<dbReference type="OrthoDB" id="3016366at2759"/>
<organism evidence="1 2">
    <name type="scientific">Armillaria ostoyae</name>
    <name type="common">Armillaria root rot fungus</name>
    <dbReference type="NCBI Taxonomy" id="47428"/>
    <lineage>
        <taxon>Eukaryota</taxon>
        <taxon>Fungi</taxon>
        <taxon>Dikarya</taxon>
        <taxon>Basidiomycota</taxon>
        <taxon>Agaricomycotina</taxon>
        <taxon>Agaricomycetes</taxon>
        <taxon>Agaricomycetidae</taxon>
        <taxon>Agaricales</taxon>
        <taxon>Marasmiineae</taxon>
        <taxon>Physalacriaceae</taxon>
        <taxon>Armillaria</taxon>
    </lineage>
</organism>
<keyword evidence="2" id="KW-1185">Reference proteome</keyword>
<dbReference type="OMA" id="MHATNDG"/>
<dbReference type="InterPro" id="IPR046670">
    <property type="entry name" value="DUF6540"/>
</dbReference>
<evidence type="ECO:0000313" key="2">
    <source>
        <dbReference type="Proteomes" id="UP000219338"/>
    </source>
</evidence>
<evidence type="ECO:0000313" key="1">
    <source>
        <dbReference type="EMBL" id="SJL14158.1"/>
    </source>
</evidence>
<reference evidence="2" key="1">
    <citation type="journal article" date="2017" name="Nat. Ecol. Evol.">
        <title>Genome expansion and lineage-specific genetic innovations in the forest pathogenic fungi Armillaria.</title>
        <authorList>
            <person name="Sipos G."/>
            <person name="Prasanna A.N."/>
            <person name="Walter M.C."/>
            <person name="O'Connor E."/>
            <person name="Balint B."/>
            <person name="Krizsan K."/>
            <person name="Kiss B."/>
            <person name="Hess J."/>
            <person name="Varga T."/>
            <person name="Slot J."/>
            <person name="Riley R."/>
            <person name="Boka B."/>
            <person name="Rigling D."/>
            <person name="Barry K."/>
            <person name="Lee J."/>
            <person name="Mihaltcheva S."/>
            <person name="LaButti K."/>
            <person name="Lipzen A."/>
            <person name="Waldron R."/>
            <person name="Moloney N.M."/>
            <person name="Sperisen C."/>
            <person name="Kredics L."/>
            <person name="Vagvoelgyi C."/>
            <person name="Patrignani A."/>
            <person name="Fitzpatrick D."/>
            <person name="Nagy I."/>
            <person name="Doyle S."/>
            <person name="Anderson J.B."/>
            <person name="Grigoriev I.V."/>
            <person name="Gueldener U."/>
            <person name="Muensterkoetter M."/>
            <person name="Nagy L.G."/>
        </authorList>
    </citation>
    <scope>NUCLEOTIDE SEQUENCE [LARGE SCALE GENOMIC DNA]</scope>
    <source>
        <strain evidence="2">C18/9</strain>
    </source>
</reference>
<gene>
    <name evidence="1" type="ORF">ARMOST_17613</name>
</gene>
<name>A0A284RZG3_ARMOS</name>
<protein>
    <submittedName>
        <fullName evidence="1">Uncharacterized protein</fullName>
    </submittedName>
</protein>
<dbReference type="Pfam" id="PF20174">
    <property type="entry name" value="DUF6540"/>
    <property type="match status" value="1"/>
</dbReference>
<proteinExistence type="predicted"/>
<dbReference type="AlphaFoldDB" id="A0A284RZG3"/>
<dbReference type="EMBL" id="FUEG01000022">
    <property type="protein sequence ID" value="SJL14158.1"/>
    <property type="molecule type" value="Genomic_DNA"/>
</dbReference>
<sequence>MVFREKNDVYAALTKNEIPGTYHWILYFVLTPRSGWKMHATNDGDARTWKYERKTWNGPDSFLAVTFTKIGHVDDDFDVEMLEEYVKDIPMSLPEVDIGKEPRFTCRVWFKEAIRRLNHAELFVNCPDVDALERELVQRASALELGQLGNMMLPYFYTTRMAQAWP</sequence>
<dbReference type="Proteomes" id="UP000219338">
    <property type="component" value="Unassembled WGS sequence"/>
</dbReference>